<dbReference type="PROSITE" id="PS00198">
    <property type="entry name" value="4FE4S_FER_1"/>
    <property type="match status" value="2"/>
</dbReference>
<accession>A0AAX2ZML2</accession>
<dbReference type="InterPro" id="IPR052977">
    <property type="entry name" value="Polyferredoxin-like_ET"/>
</dbReference>
<dbReference type="Pfam" id="PF04422">
    <property type="entry name" value="FrhB_FdhB_N"/>
    <property type="match status" value="1"/>
</dbReference>
<evidence type="ECO:0000256" key="2">
    <source>
        <dbReference type="ARBA" id="ARBA00023004"/>
    </source>
</evidence>
<dbReference type="InterPro" id="IPR007525">
    <property type="entry name" value="FrhB_FdhB_C"/>
</dbReference>
<dbReference type="EMBL" id="CP081135">
    <property type="protein sequence ID" value="UEL48757.1"/>
    <property type="molecule type" value="Genomic_DNA"/>
</dbReference>
<dbReference type="Pfam" id="PF12838">
    <property type="entry name" value="Fer4_7"/>
    <property type="match status" value="1"/>
</dbReference>
<name>A0AAX2ZML2_9FIRM</name>
<dbReference type="RefSeq" id="WP_228416777.1">
    <property type="nucleotide sequence ID" value="NZ_CP081135.1"/>
</dbReference>
<organism evidence="5 6">
    <name type="scientific">Terrisporobacter hibernicus</name>
    <dbReference type="NCBI Taxonomy" id="2813371"/>
    <lineage>
        <taxon>Bacteria</taxon>
        <taxon>Bacillati</taxon>
        <taxon>Bacillota</taxon>
        <taxon>Clostridia</taxon>
        <taxon>Peptostreptococcales</taxon>
        <taxon>Peptostreptococcaceae</taxon>
        <taxon>Terrisporobacter</taxon>
    </lineage>
</organism>
<dbReference type="Gene3D" id="3.30.70.20">
    <property type="match status" value="1"/>
</dbReference>
<dbReference type="AlphaFoldDB" id="A0AAX2ZML2"/>
<dbReference type="GO" id="GO:0046872">
    <property type="term" value="F:metal ion binding"/>
    <property type="evidence" value="ECO:0007669"/>
    <property type="project" value="UniProtKB-KW"/>
</dbReference>
<evidence type="ECO:0000256" key="3">
    <source>
        <dbReference type="ARBA" id="ARBA00023014"/>
    </source>
</evidence>
<feature type="domain" description="4Fe-4S ferredoxin-type" evidence="4">
    <location>
        <begin position="35"/>
        <end position="65"/>
    </location>
</feature>
<dbReference type="Pfam" id="PF04432">
    <property type="entry name" value="FrhB_FdhB_C"/>
    <property type="match status" value="1"/>
</dbReference>
<dbReference type="InterPro" id="IPR017896">
    <property type="entry name" value="4Fe4S_Fe-S-bd"/>
</dbReference>
<evidence type="ECO:0000313" key="6">
    <source>
        <dbReference type="Proteomes" id="UP001198983"/>
    </source>
</evidence>
<feature type="domain" description="4Fe-4S ferredoxin-type" evidence="4">
    <location>
        <begin position="1"/>
        <end position="30"/>
    </location>
</feature>
<proteinExistence type="predicted"/>
<reference evidence="5 6" key="1">
    <citation type="journal article" date="2023" name="Int. J. Syst. Evol. Microbiol.">
        <title>Terrisporobacter hibernicus sp. nov., isolated from bovine faeces in Northern Ireland.</title>
        <authorList>
            <person name="Mitchell M."/>
            <person name="Nguyen S.V."/>
            <person name="Connor M."/>
            <person name="Fairley D.J."/>
            <person name="Donoghue O."/>
            <person name="Marshall H."/>
            <person name="Koolman L."/>
            <person name="McMullan G."/>
            <person name="Schaffer K.E."/>
            <person name="McGrath J.W."/>
            <person name="Fanning S."/>
        </authorList>
    </citation>
    <scope>NUCLEOTIDE SEQUENCE [LARGE SCALE GENOMIC DNA]</scope>
    <source>
        <strain evidence="5 6">MCA3</strain>
    </source>
</reference>
<protein>
    <submittedName>
        <fullName evidence="5">Coenzyme F420 hydrogenase/dehydrogenase, beta subunit C-terminal domain</fullName>
    </submittedName>
</protein>
<dbReference type="Proteomes" id="UP001198983">
    <property type="component" value="Chromosome"/>
</dbReference>
<dbReference type="PANTHER" id="PTHR43193:SF2">
    <property type="entry name" value="POLYFERREDOXIN PROTEIN FWDF"/>
    <property type="match status" value="1"/>
</dbReference>
<keyword evidence="6" id="KW-1185">Reference proteome</keyword>
<gene>
    <name evidence="5" type="ORF">JW646_04700</name>
</gene>
<dbReference type="PROSITE" id="PS51379">
    <property type="entry name" value="4FE4S_FER_2"/>
    <property type="match status" value="2"/>
</dbReference>
<sequence length="396" mass="45903">MIDKLDYKRCTICQVCINICPKNCITLDSFKDGFNYPVIDKNICIDCKACEKTCPVLNPLNSRESLKQCYAGMNTNEEERVKSSSGGVFSTLAKYIMNNNGVVCGAAFDKEFQVNHILIENENELIKLRGSKYIQSNTKDVFNKVKKQLTTGKTVLFSGCPCQVGGLKKYLGKEYENLYTIDFICHGIPSQNIFNKYLEILEKKYKSKVVQFFFRDKSKGWHTSSIKAKFENGKEYTKFITDDMYMRGYFGNIYLKSACYNCEFRNFKSESDITLGDFWGAEVEEKEIDDNKGLCAVVVNTSKGVILKNNINDSNIFKAVDYNKILKYNKALEISFKYSTKRNDFLKLVRTEDYNNIFKKLCKEKNTHKFVRVMRYKLGKIKQFILKIESRRIDRI</sequence>
<keyword evidence="1" id="KW-0479">Metal-binding</keyword>
<dbReference type="PANTHER" id="PTHR43193">
    <property type="match status" value="1"/>
</dbReference>
<dbReference type="InterPro" id="IPR007516">
    <property type="entry name" value="Co_F420_Hydgase/DH_bsu_N"/>
</dbReference>
<dbReference type="SUPFAM" id="SSF54862">
    <property type="entry name" value="4Fe-4S ferredoxins"/>
    <property type="match status" value="1"/>
</dbReference>
<evidence type="ECO:0000259" key="4">
    <source>
        <dbReference type="PROSITE" id="PS51379"/>
    </source>
</evidence>
<dbReference type="GO" id="GO:0051536">
    <property type="term" value="F:iron-sulfur cluster binding"/>
    <property type="evidence" value="ECO:0007669"/>
    <property type="project" value="UniProtKB-KW"/>
</dbReference>
<keyword evidence="3" id="KW-0411">Iron-sulfur</keyword>
<evidence type="ECO:0000256" key="1">
    <source>
        <dbReference type="ARBA" id="ARBA00022723"/>
    </source>
</evidence>
<evidence type="ECO:0000313" key="5">
    <source>
        <dbReference type="EMBL" id="UEL48757.1"/>
    </source>
</evidence>
<dbReference type="InterPro" id="IPR017900">
    <property type="entry name" value="4Fe4S_Fe_S_CS"/>
</dbReference>
<keyword evidence="2" id="KW-0408">Iron</keyword>
<dbReference type="KEGG" id="tem:JW646_04700"/>